<dbReference type="STRING" id="419481.SAMN05216233_1405"/>
<dbReference type="PANTHER" id="PTHR30204">
    <property type="entry name" value="REDOX-CYCLING DRUG-SENSING TRANSCRIPTIONAL ACTIVATOR SOXR"/>
    <property type="match status" value="1"/>
</dbReference>
<keyword evidence="1" id="KW-0238">DNA-binding</keyword>
<dbReference type="RefSeq" id="WP_092215928.1">
    <property type="nucleotide sequence ID" value="NZ_FMUX01000040.1"/>
</dbReference>
<dbReference type="Pfam" id="PF06445">
    <property type="entry name" value="GyrI-like"/>
    <property type="match status" value="1"/>
</dbReference>
<dbReference type="InterPro" id="IPR029442">
    <property type="entry name" value="GyrI-like"/>
</dbReference>
<evidence type="ECO:0000256" key="1">
    <source>
        <dbReference type="ARBA" id="ARBA00023125"/>
    </source>
</evidence>
<dbReference type="EMBL" id="FMUX01000040">
    <property type="protein sequence ID" value="SCY90537.1"/>
    <property type="molecule type" value="Genomic_DNA"/>
</dbReference>
<dbReference type="SUPFAM" id="SSF46955">
    <property type="entry name" value="Putative DNA-binding domain"/>
    <property type="match status" value="1"/>
</dbReference>
<dbReference type="InterPro" id="IPR000551">
    <property type="entry name" value="MerR-type_HTH_dom"/>
</dbReference>
<dbReference type="OrthoDB" id="9811000at2"/>
<evidence type="ECO:0000313" key="3">
    <source>
        <dbReference type="EMBL" id="SCY90537.1"/>
    </source>
</evidence>
<feature type="domain" description="HTH merR-type" evidence="2">
    <location>
        <begin position="1"/>
        <end position="71"/>
    </location>
</feature>
<accession>A0A1G5JQE4</accession>
<dbReference type="InterPro" id="IPR010499">
    <property type="entry name" value="AraC_E-bd"/>
</dbReference>
<gene>
    <name evidence="3" type="ORF">SAMN05216233_1405</name>
</gene>
<organism evidence="3 4">
    <name type="scientific">Desulfoluna spongiiphila</name>
    <dbReference type="NCBI Taxonomy" id="419481"/>
    <lineage>
        <taxon>Bacteria</taxon>
        <taxon>Pseudomonadati</taxon>
        <taxon>Thermodesulfobacteriota</taxon>
        <taxon>Desulfobacteria</taxon>
        <taxon>Desulfobacterales</taxon>
        <taxon>Desulfolunaceae</taxon>
        <taxon>Desulfoluna</taxon>
    </lineage>
</organism>
<dbReference type="InterPro" id="IPR011256">
    <property type="entry name" value="Reg_factor_effector_dom_sf"/>
</dbReference>
<dbReference type="Gene3D" id="3.20.80.10">
    <property type="entry name" value="Regulatory factor, effector binding domain"/>
    <property type="match status" value="1"/>
</dbReference>
<dbReference type="SMART" id="SM00422">
    <property type="entry name" value="HTH_MERR"/>
    <property type="match status" value="1"/>
</dbReference>
<dbReference type="PROSITE" id="PS50937">
    <property type="entry name" value="HTH_MERR_2"/>
    <property type="match status" value="1"/>
</dbReference>
<dbReference type="Proteomes" id="UP000198870">
    <property type="component" value="Unassembled WGS sequence"/>
</dbReference>
<dbReference type="AlphaFoldDB" id="A0A1G5JQE4"/>
<evidence type="ECO:0000313" key="4">
    <source>
        <dbReference type="Proteomes" id="UP000198870"/>
    </source>
</evidence>
<protein>
    <submittedName>
        <fullName evidence="3">Transcriptional regulator, MerR family</fullName>
    </submittedName>
</protein>
<dbReference type="Pfam" id="PF13411">
    <property type="entry name" value="MerR_1"/>
    <property type="match status" value="1"/>
</dbReference>
<dbReference type="GO" id="GO:0003677">
    <property type="term" value="F:DNA binding"/>
    <property type="evidence" value="ECO:0007669"/>
    <property type="project" value="UniProtKB-KW"/>
</dbReference>
<dbReference type="Gene3D" id="1.10.1660.10">
    <property type="match status" value="1"/>
</dbReference>
<dbReference type="GO" id="GO:0003700">
    <property type="term" value="F:DNA-binding transcription factor activity"/>
    <property type="evidence" value="ECO:0007669"/>
    <property type="project" value="InterPro"/>
</dbReference>
<dbReference type="SMART" id="SM00871">
    <property type="entry name" value="AraC_E_bind"/>
    <property type="match status" value="1"/>
</dbReference>
<dbReference type="CDD" id="cd01107">
    <property type="entry name" value="HTH_BmrR"/>
    <property type="match status" value="1"/>
</dbReference>
<dbReference type="SUPFAM" id="SSF55136">
    <property type="entry name" value="Probable bacterial effector-binding domain"/>
    <property type="match status" value="1"/>
</dbReference>
<proteinExistence type="predicted"/>
<dbReference type="InterPro" id="IPR047057">
    <property type="entry name" value="MerR_fam"/>
</dbReference>
<dbReference type="InterPro" id="IPR009061">
    <property type="entry name" value="DNA-bd_dom_put_sf"/>
</dbReference>
<evidence type="ECO:0000259" key="2">
    <source>
        <dbReference type="PROSITE" id="PS50937"/>
    </source>
</evidence>
<reference evidence="3 4" key="1">
    <citation type="submission" date="2016-10" db="EMBL/GenBank/DDBJ databases">
        <authorList>
            <person name="de Groot N.N."/>
        </authorList>
    </citation>
    <scope>NUCLEOTIDE SEQUENCE [LARGE SCALE GENOMIC DNA]</scope>
    <source>
        <strain evidence="3 4">AA1</strain>
    </source>
</reference>
<name>A0A1G5JQE4_9BACT</name>
<sequence>MYKISHFSKQTKLSPRMLRHYDSIGLLQPQHVDEETGYRYYAEAQFQDAMEIIRLKRFGFSLEQIKGLLENHDPEYFRGMLRMQIRTSDQLLREGSSIIDEMEQLLSQGDDLLGRMVQAEAYGMYTGVEPERYVIRKRAVMAEDEMDETVENLHEDAENRGLFPYNLSGAVYHGEDHDRNAVDVEVFVPIRNKTGEPQPSGSNPCPEHQLAVFPSHTVVTTLHTGRYDDIGFAWHAIETWIEQSDYKQSGSPYEVFLRSTESAVSEHEYVTRVCYPVEKS</sequence>
<keyword evidence="4" id="KW-1185">Reference proteome</keyword>
<dbReference type="PANTHER" id="PTHR30204:SF97">
    <property type="entry name" value="MERR FAMILY REGULATORY PROTEIN"/>
    <property type="match status" value="1"/>
</dbReference>